<accession>A0A7H1NR92</accession>
<reference evidence="1 2" key="1">
    <citation type="submission" date="2020-08" db="EMBL/GenBank/DDBJ databases">
        <title>Complete genome sequence of Entomobacter blattae G55GP.</title>
        <authorList>
            <person name="Poehlein A."/>
            <person name="Guzman J."/>
            <person name="Daniel R."/>
            <person name="Vilcinskas A."/>
        </authorList>
    </citation>
    <scope>NUCLEOTIDE SEQUENCE [LARGE SCALE GENOMIC DNA]</scope>
    <source>
        <strain evidence="1 2">G55GP</strain>
    </source>
</reference>
<dbReference type="AlphaFoldDB" id="A0A7H1NR92"/>
<keyword evidence="2" id="KW-1185">Reference proteome</keyword>
<organism evidence="1 2">
    <name type="scientific">Entomobacter blattae</name>
    <dbReference type="NCBI Taxonomy" id="2762277"/>
    <lineage>
        <taxon>Bacteria</taxon>
        <taxon>Pseudomonadati</taxon>
        <taxon>Pseudomonadota</taxon>
        <taxon>Alphaproteobacteria</taxon>
        <taxon>Acetobacterales</taxon>
        <taxon>Acetobacteraceae</taxon>
        <taxon>Entomobacter</taxon>
    </lineage>
</organism>
<dbReference type="KEGG" id="ebla:JGUZn3_10740"/>
<gene>
    <name evidence="1" type="ORF">JGUZn3_10740</name>
</gene>
<protein>
    <submittedName>
        <fullName evidence="1">Uncharacterized protein</fullName>
    </submittedName>
</protein>
<dbReference type="Proteomes" id="UP000516349">
    <property type="component" value="Chromosome"/>
</dbReference>
<evidence type="ECO:0000313" key="1">
    <source>
        <dbReference type="EMBL" id="QNT78302.1"/>
    </source>
</evidence>
<sequence>MPEFVICSLFVFVSKTLSRSPLSPLMLCSNLALFLRTQYLCTKFLCTQFLHTLFLRGEWLHKMRTPAYAIPCLCHSKREPLFLLIPLVDSCKLSWSFLGVGFLRAFLGLCFLYPMASMPRPLYVHSLSFSLFRISPLT</sequence>
<proteinExistence type="predicted"/>
<dbReference type="EMBL" id="CP060244">
    <property type="protein sequence ID" value="QNT78302.1"/>
    <property type="molecule type" value="Genomic_DNA"/>
</dbReference>
<evidence type="ECO:0000313" key="2">
    <source>
        <dbReference type="Proteomes" id="UP000516349"/>
    </source>
</evidence>
<name>A0A7H1NR92_9PROT</name>